<dbReference type="EMBL" id="ML120449">
    <property type="protein sequence ID" value="RPA93664.1"/>
    <property type="molecule type" value="Genomic_DNA"/>
</dbReference>
<organism evidence="1 2">
    <name type="scientific">Choiromyces venosus 120613-1</name>
    <dbReference type="NCBI Taxonomy" id="1336337"/>
    <lineage>
        <taxon>Eukaryota</taxon>
        <taxon>Fungi</taxon>
        <taxon>Dikarya</taxon>
        <taxon>Ascomycota</taxon>
        <taxon>Pezizomycotina</taxon>
        <taxon>Pezizomycetes</taxon>
        <taxon>Pezizales</taxon>
        <taxon>Tuberaceae</taxon>
        <taxon>Choiromyces</taxon>
    </lineage>
</organism>
<evidence type="ECO:0000313" key="2">
    <source>
        <dbReference type="Proteomes" id="UP000276215"/>
    </source>
</evidence>
<accession>A0A3N4JIH2</accession>
<proteinExistence type="predicted"/>
<protein>
    <submittedName>
        <fullName evidence="1">Uncharacterized protein</fullName>
    </submittedName>
</protein>
<name>A0A3N4JIH2_9PEZI</name>
<gene>
    <name evidence="1" type="ORF">L873DRAFT_1815646</name>
</gene>
<evidence type="ECO:0000313" key="1">
    <source>
        <dbReference type="EMBL" id="RPA93664.1"/>
    </source>
</evidence>
<dbReference type="Proteomes" id="UP000276215">
    <property type="component" value="Unassembled WGS sequence"/>
</dbReference>
<reference evidence="1 2" key="1">
    <citation type="journal article" date="2018" name="Nat. Ecol. Evol.">
        <title>Pezizomycetes genomes reveal the molecular basis of ectomycorrhizal truffle lifestyle.</title>
        <authorList>
            <person name="Murat C."/>
            <person name="Payen T."/>
            <person name="Noel B."/>
            <person name="Kuo A."/>
            <person name="Morin E."/>
            <person name="Chen J."/>
            <person name="Kohler A."/>
            <person name="Krizsan K."/>
            <person name="Balestrini R."/>
            <person name="Da Silva C."/>
            <person name="Montanini B."/>
            <person name="Hainaut M."/>
            <person name="Levati E."/>
            <person name="Barry K.W."/>
            <person name="Belfiori B."/>
            <person name="Cichocki N."/>
            <person name="Clum A."/>
            <person name="Dockter R.B."/>
            <person name="Fauchery L."/>
            <person name="Guy J."/>
            <person name="Iotti M."/>
            <person name="Le Tacon F."/>
            <person name="Lindquist E.A."/>
            <person name="Lipzen A."/>
            <person name="Malagnac F."/>
            <person name="Mello A."/>
            <person name="Molinier V."/>
            <person name="Miyauchi S."/>
            <person name="Poulain J."/>
            <person name="Riccioni C."/>
            <person name="Rubini A."/>
            <person name="Sitrit Y."/>
            <person name="Splivallo R."/>
            <person name="Traeger S."/>
            <person name="Wang M."/>
            <person name="Zifcakova L."/>
            <person name="Wipf D."/>
            <person name="Zambonelli A."/>
            <person name="Paolocci F."/>
            <person name="Nowrousian M."/>
            <person name="Ottonello S."/>
            <person name="Baldrian P."/>
            <person name="Spatafora J.W."/>
            <person name="Henrissat B."/>
            <person name="Nagy L.G."/>
            <person name="Aury J.M."/>
            <person name="Wincker P."/>
            <person name="Grigoriev I.V."/>
            <person name="Bonfante P."/>
            <person name="Martin F.M."/>
        </authorList>
    </citation>
    <scope>NUCLEOTIDE SEQUENCE [LARGE SCALE GENOMIC DNA]</scope>
    <source>
        <strain evidence="1 2">120613-1</strain>
    </source>
</reference>
<dbReference type="AlphaFoldDB" id="A0A3N4JIH2"/>
<keyword evidence="2" id="KW-1185">Reference proteome</keyword>
<sequence>MPVRLFTTKGTLATFLALAGAGVLAINMNAKSQAEKKARANGEGGFALRGCERSGGGV</sequence>